<proteinExistence type="predicted"/>
<dbReference type="PROSITE" id="PS50801">
    <property type="entry name" value="STAS"/>
    <property type="match status" value="1"/>
</dbReference>
<comment type="caution">
    <text evidence="7">The sequence shown here is derived from an EMBL/GenBank/DDBJ whole genome shotgun (WGS) entry which is preliminary data.</text>
</comment>
<feature type="domain" description="PAC" evidence="5">
    <location>
        <begin position="84"/>
        <end position="136"/>
    </location>
</feature>
<dbReference type="SMART" id="SM00091">
    <property type="entry name" value="PAS"/>
    <property type="match status" value="1"/>
</dbReference>
<evidence type="ECO:0000313" key="8">
    <source>
        <dbReference type="Proteomes" id="UP001179280"/>
    </source>
</evidence>
<dbReference type="InterPro" id="IPR036513">
    <property type="entry name" value="STAS_dom_sf"/>
</dbReference>
<gene>
    <name evidence="7" type="ORF">JOC54_004343</name>
</gene>
<sequence length="264" mass="29515">MLQDVIKQAELLVKVLDYTRVGVLITDPDLEDNAIVYVSEGFSKMTGYSRDEVLGTNCRFLQGADTEKSQVDALRQAIAAKEPALVEILNYRKDGSSFWNELTIDPVYLPEQDKLYFVGVQRDITQQKEAELEYKRSVQQIKSISTPIVPLLDGLAILPLIGEINKERFNMMFETVTEEVGKTGIKKLVVDVSGITKYDSFVVAGIFQLRDVLKLIGTELVITGMAPDLAIKSVMMEANQLDSISTARSVKSILQEAYEIRAKK</sequence>
<dbReference type="PANTHER" id="PTHR47429">
    <property type="entry name" value="PROTEIN TWIN LOV 1"/>
    <property type="match status" value="1"/>
</dbReference>
<dbReference type="Pfam" id="PF13426">
    <property type="entry name" value="PAS_9"/>
    <property type="match status" value="1"/>
</dbReference>
<evidence type="ECO:0000259" key="4">
    <source>
        <dbReference type="PROSITE" id="PS50112"/>
    </source>
</evidence>
<name>A0ABS2T2X3_9BACI</name>
<evidence type="ECO:0000259" key="5">
    <source>
        <dbReference type="PROSITE" id="PS50113"/>
    </source>
</evidence>
<dbReference type="CDD" id="cd00130">
    <property type="entry name" value="PAS"/>
    <property type="match status" value="1"/>
</dbReference>
<keyword evidence="8" id="KW-1185">Reference proteome</keyword>
<dbReference type="InterPro" id="IPR035965">
    <property type="entry name" value="PAS-like_dom_sf"/>
</dbReference>
<dbReference type="InterPro" id="IPR002645">
    <property type="entry name" value="STAS_dom"/>
</dbReference>
<evidence type="ECO:0000256" key="2">
    <source>
        <dbReference type="ARBA" id="ARBA00022643"/>
    </source>
</evidence>
<dbReference type="SUPFAM" id="SSF55785">
    <property type="entry name" value="PYP-like sensor domain (PAS domain)"/>
    <property type="match status" value="1"/>
</dbReference>
<dbReference type="Gene3D" id="3.30.750.24">
    <property type="entry name" value="STAS domain"/>
    <property type="match status" value="1"/>
</dbReference>
<organism evidence="7 8">
    <name type="scientific">Shouchella xiaoxiensis</name>
    <dbReference type="NCBI Taxonomy" id="766895"/>
    <lineage>
        <taxon>Bacteria</taxon>
        <taxon>Bacillati</taxon>
        <taxon>Bacillota</taxon>
        <taxon>Bacilli</taxon>
        <taxon>Bacillales</taxon>
        <taxon>Bacillaceae</taxon>
        <taxon>Shouchella</taxon>
    </lineage>
</organism>
<dbReference type="SMART" id="SM00086">
    <property type="entry name" value="PAC"/>
    <property type="match status" value="1"/>
</dbReference>
<keyword evidence="2" id="KW-0288">FMN</keyword>
<dbReference type="PROSITE" id="PS50112">
    <property type="entry name" value="PAS"/>
    <property type="match status" value="1"/>
</dbReference>
<dbReference type="NCBIfam" id="TIGR00229">
    <property type="entry name" value="sensory_box"/>
    <property type="match status" value="1"/>
</dbReference>
<evidence type="ECO:0000256" key="1">
    <source>
        <dbReference type="ARBA" id="ARBA00022630"/>
    </source>
</evidence>
<dbReference type="PROSITE" id="PS50113">
    <property type="entry name" value="PAC"/>
    <property type="match status" value="1"/>
</dbReference>
<keyword evidence="3" id="KW-0157">Chromophore</keyword>
<feature type="domain" description="PAS" evidence="4">
    <location>
        <begin position="8"/>
        <end position="81"/>
    </location>
</feature>
<dbReference type="SUPFAM" id="SSF52091">
    <property type="entry name" value="SpoIIaa-like"/>
    <property type="match status" value="1"/>
</dbReference>
<evidence type="ECO:0000313" key="7">
    <source>
        <dbReference type="EMBL" id="MBM7841044.1"/>
    </source>
</evidence>
<dbReference type="Proteomes" id="UP001179280">
    <property type="component" value="Unassembled WGS sequence"/>
</dbReference>
<dbReference type="InterPro" id="IPR000014">
    <property type="entry name" value="PAS"/>
</dbReference>
<feature type="domain" description="STAS" evidence="6">
    <location>
        <begin position="145"/>
        <end position="257"/>
    </location>
</feature>
<dbReference type="InterPro" id="IPR001610">
    <property type="entry name" value="PAC"/>
</dbReference>
<dbReference type="Gene3D" id="3.30.450.20">
    <property type="entry name" value="PAS domain"/>
    <property type="match status" value="1"/>
</dbReference>
<accession>A0ABS2T2X3</accession>
<reference evidence="7" key="1">
    <citation type="submission" date="2021-01" db="EMBL/GenBank/DDBJ databases">
        <title>Genomic Encyclopedia of Type Strains, Phase IV (KMG-IV): sequencing the most valuable type-strain genomes for metagenomic binning, comparative biology and taxonomic classification.</title>
        <authorList>
            <person name="Goeker M."/>
        </authorList>
    </citation>
    <scope>NUCLEOTIDE SEQUENCE</scope>
    <source>
        <strain evidence="7">DSM 21943</strain>
    </source>
</reference>
<dbReference type="CDD" id="cd07041">
    <property type="entry name" value="STAS_RsbR_RsbS_like"/>
    <property type="match status" value="1"/>
</dbReference>
<dbReference type="PANTHER" id="PTHR47429:SF2">
    <property type="entry name" value="PROTEIN TWIN LOV 1"/>
    <property type="match status" value="1"/>
</dbReference>
<evidence type="ECO:0000259" key="6">
    <source>
        <dbReference type="PROSITE" id="PS50801"/>
    </source>
</evidence>
<dbReference type="EMBL" id="JAFBCV010000020">
    <property type="protein sequence ID" value="MBM7841044.1"/>
    <property type="molecule type" value="Genomic_DNA"/>
</dbReference>
<dbReference type="RefSeq" id="WP_054793073.1">
    <property type="nucleotide sequence ID" value="NZ_JAFBCV010000020.1"/>
</dbReference>
<protein>
    <submittedName>
        <fullName evidence="7">PAS domain S-box-containing protein</fullName>
    </submittedName>
</protein>
<evidence type="ECO:0000256" key="3">
    <source>
        <dbReference type="ARBA" id="ARBA00022991"/>
    </source>
</evidence>
<keyword evidence="1" id="KW-0285">Flavoprotein</keyword>
<dbReference type="Pfam" id="PF01740">
    <property type="entry name" value="STAS"/>
    <property type="match status" value="1"/>
</dbReference>
<dbReference type="InterPro" id="IPR000700">
    <property type="entry name" value="PAS-assoc_C"/>
</dbReference>